<dbReference type="AlphaFoldDB" id="A0A5J5F433"/>
<evidence type="ECO:0000313" key="2">
    <source>
        <dbReference type="EMBL" id="KAA8911274.1"/>
    </source>
</evidence>
<gene>
    <name evidence="2" type="ORF">FN846DRAFT_887868</name>
</gene>
<keyword evidence="3" id="KW-1185">Reference proteome</keyword>
<name>A0A5J5F433_9PEZI</name>
<feature type="compositionally biased region" description="Polar residues" evidence="1">
    <location>
        <begin position="163"/>
        <end position="174"/>
    </location>
</feature>
<sequence>MPPKFNPFACLSTPLKERMEPMVSLDAFEAALKHVYNQGYEIGLAMDEAKHLQKVNSDEKGGELVTELHTESVTEPEAQQSTTSFNFSGFSDLVVFNHELDTRLVDQSDIIAGDTRTDTNLVSQSAIIPNNTKPNIDIVNQSAIVFDGESYTNLFNCLEISSNKTEPSKTSSKQTEAESERETEERGDKIVERKATRRVKVWVDARKPPSFGDFNQKIDWHQFNPEIRKKLVEEKATRDENPLTLAALKRAYFLGQESMADHKAITAYRPAWPCQMCRLKGLVCIVPGAAAGGTNC</sequence>
<dbReference type="InParanoid" id="A0A5J5F433"/>
<reference evidence="2 3" key="1">
    <citation type="submission" date="2019-09" db="EMBL/GenBank/DDBJ databases">
        <title>Draft genome of the ectomycorrhizal ascomycete Sphaerosporella brunnea.</title>
        <authorList>
            <consortium name="DOE Joint Genome Institute"/>
            <person name="Benucci G.M."/>
            <person name="Marozzi G."/>
            <person name="Antonielli L."/>
            <person name="Sanchez S."/>
            <person name="Marco P."/>
            <person name="Wang X."/>
            <person name="Falini L.B."/>
            <person name="Barry K."/>
            <person name="Haridas S."/>
            <person name="Lipzen A."/>
            <person name="Labutti K."/>
            <person name="Grigoriev I.V."/>
            <person name="Murat C."/>
            <person name="Martin F."/>
            <person name="Albertini E."/>
            <person name="Donnini D."/>
            <person name="Bonito G."/>
        </authorList>
    </citation>
    <scope>NUCLEOTIDE SEQUENCE [LARGE SCALE GENOMIC DNA]</scope>
    <source>
        <strain evidence="2 3">Sb_GMNB300</strain>
    </source>
</reference>
<comment type="caution">
    <text evidence="2">The sequence shown here is derived from an EMBL/GenBank/DDBJ whole genome shotgun (WGS) entry which is preliminary data.</text>
</comment>
<accession>A0A5J5F433</accession>
<dbReference type="EMBL" id="VXIS01000037">
    <property type="protein sequence ID" value="KAA8911274.1"/>
    <property type="molecule type" value="Genomic_DNA"/>
</dbReference>
<dbReference type="Proteomes" id="UP000326924">
    <property type="component" value="Unassembled WGS sequence"/>
</dbReference>
<feature type="compositionally biased region" description="Basic and acidic residues" evidence="1">
    <location>
        <begin position="175"/>
        <end position="188"/>
    </location>
</feature>
<evidence type="ECO:0000256" key="1">
    <source>
        <dbReference type="SAM" id="MobiDB-lite"/>
    </source>
</evidence>
<proteinExistence type="predicted"/>
<feature type="region of interest" description="Disordered" evidence="1">
    <location>
        <begin position="163"/>
        <end position="188"/>
    </location>
</feature>
<protein>
    <submittedName>
        <fullName evidence="2">Uncharacterized protein</fullName>
    </submittedName>
</protein>
<organism evidence="2 3">
    <name type="scientific">Sphaerosporella brunnea</name>
    <dbReference type="NCBI Taxonomy" id="1250544"/>
    <lineage>
        <taxon>Eukaryota</taxon>
        <taxon>Fungi</taxon>
        <taxon>Dikarya</taxon>
        <taxon>Ascomycota</taxon>
        <taxon>Pezizomycotina</taxon>
        <taxon>Pezizomycetes</taxon>
        <taxon>Pezizales</taxon>
        <taxon>Pyronemataceae</taxon>
        <taxon>Sphaerosporella</taxon>
    </lineage>
</organism>
<evidence type="ECO:0000313" key="3">
    <source>
        <dbReference type="Proteomes" id="UP000326924"/>
    </source>
</evidence>